<dbReference type="Proteomes" id="UP000255517">
    <property type="component" value="Unassembled WGS sequence"/>
</dbReference>
<dbReference type="PANTHER" id="PTHR39201">
    <property type="entry name" value="EXPORTED PROTEIN-RELATED"/>
    <property type="match status" value="1"/>
</dbReference>
<dbReference type="Gene3D" id="3.40.50.360">
    <property type="match status" value="1"/>
</dbReference>
<feature type="domain" description="Flavodoxin-like" evidence="1">
    <location>
        <begin position="5"/>
        <end position="158"/>
    </location>
</feature>
<evidence type="ECO:0000259" key="1">
    <source>
        <dbReference type="Pfam" id="PF12682"/>
    </source>
</evidence>
<reference evidence="2 3" key="1">
    <citation type="submission" date="2018-06" db="EMBL/GenBank/DDBJ databases">
        <authorList>
            <consortium name="Pathogen Informatics"/>
            <person name="Doyle S."/>
        </authorList>
    </citation>
    <scope>NUCLEOTIDE SEQUENCE [LARGE SCALE GENOMIC DNA]</scope>
    <source>
        <strain evidence="2 3">NCTC13149</strain>
    </source>
</reference>
<organism evidence="2 3">
    <name type="scientific">Peptoniphilus lacrimalis</name>
    <dbReference type="NCBI Taxonomy" id="33031"/>
    <lineage>
        <taxon>Bacteria</taxon>
        <taxon>Bacillati</taxon>
        <taxon>Bacillota</taxon>
        <taxon>Tissierellia</taxon>
        <taxon>Tissierellales</taxon>
        <taxon>Peptoniphilaceae</taxon>
        <taxon>Peptoniphilus</taxon>
    </lineage>
</organism>
<dbReference type="PANTHER" id="PTHR39201:SF1">
    <property type="entry name" value="FLAVODOXIN-LIKE DOMAIN-CONTAINING PROTEIN"/>
    <property type="match status" value="1"/>
</dbReference>
<dbReference type="GO" id="GO:0010181">
    <property type="term" value="F:FMN binding"/>
    <property type="evidence" value="ECO:0007669"/>
    <property type="project" value="InterPro"/>
</dbReference>
<dbReference type="EMBL" id="UGSZ01000001">
    <property type="protein sequence ID" value="SUB56329.1"/>
    <property type="molecule type" value="Genomic_DNA"/>
</dbReference>
<dbReference type="GO" id="GO:0016651">
    <property type="term" value="F:oxidoreductase activity, acting on NAD(P)H"/>
    <property type="evidence" value="ECO:0007669"/>
    <property type="project" value="UniProtKB-ARBA"/>
</dbReference>
<dbReference type="RefSeq" id="WP_009345688.1">
    <property type="nucleotide sequence ID" value="NZ_CAMUOS010000005.1"/>
</dbReference>
<proteinExistence type="predicted"/>
<evidence type="ECO:0000313" key="3">
    <source>
        <dbReference type="Proteomes" id="UP000255517"/>
    </source>
</evidence>
<accession>A0A379C2J2</accession>
<dbReference type="Pfam" id="PF12682">
    <property type="entry name" value="Flavodoxin_4"/>
    <property type="match status" value="1"/>
</dbReference>
<gene>
    <name evidence="2" type="ORF">NCTC13149_00099</name>
</gene>
<dbReference type="STRING" id="1122949.GCA_000378725_00170"/>
<sequence length="163" mass="18884">MAKNILTAYFSASGNTEKMAKKIADFISCDIFKISPQEDYKSEDLDWRNENSRACLENKNPSTRPKIKNNVENFNSYDLILLGFPIWWHKAPLIINTFLESYDFSNKKIIYFMTDEGSVNLEVQENLKPSLKSNVKIEEGLLMQGPINEQELKNWLKKIGLIK</sequence>
<name>A0A379C2J2_9FIRM</name>
<dbReference type="AlphaFoldDB" id="A0A379C2J2"/>
<dbReference type="OrthoDB" id="9806505at2"/>
<protein>
    <submittedName>
        <fullName evidence="2">Flavodoxin</fullName>
    </submittedName>
</protein>
<dbReference type="InterPro" id="IPR008254">
    <property type="entry name" value="Flavodoxin/NO_synth"/>
</dbReference>
<dbReference type="SUPFAM" id="SSF52218">
    <property type="entry name" value="Flavoproteins"/>
    <property type="match status" value="1"/>
</dbReference>
<dbReference type="InterPro" id="IPR029039">
    <property type="entry name" value="Flavoprotein-like_sf"/>
</dbReference>
<evidence type="ECO:0000313" key="2">
    <source>
        <dbReference type="EMBL" id="SUB56329.1"/>
    </source>
</evidence>